<evidence type="ECO:0000256" key="3">
    <source>
        <dbReference type="PROSITE-ProRule" id="PRU00810"/>
    </source>
</evidence>
<evidence type="ECO:0000256" key="1">
    <source>
        <dbReference type="ARBA" id="ARBA00004123"/>
    </source>
</evidence>
<evidence type="ECO:0000313" key="6">
    <source>
        <dbReference type="Proteomes" id="UP000309340"/>
    </source>
</evidence>
<feature type="compositionally biased region" description="Low complexity" evidence="4">
    <location>
        <begin position="767"/>
        <end position="802"/>
    </location>
</feature>
<dbReference type="EMBL" id="NAJQ01000273">
    <property type="protein sequence ID" value="TKA73213.1"/>
    <property type="molecule type" value="Genomic_DNA"/>
</dbReference>
<dbReference type="GO" id="GO:0005634">
    <property type="term" value="C:nucleus"/>
    <property type="evidence" value="ECO:0007669"/>
    <property type="project" value="UniProtKB-SubCell"/>
</dbReference>
<reference evidence="5 6" key="1">
    <citation type="submission" date="2017-03" db="EMBL/GenBank/DDBJ databases">
        <title>Genomes of endolithic fungi from Antarctica.</title>
        <authorList>
            <person name="Coleine C."/>
            <person name="Masonjones S."/>
            <person name="Stajich J.E."/>
        </authorList>
    </citation>
    <scope>NUCLEOTIDE SEQUENCE [LARGE SCALE GENOMIC DNA]</scope>
    <source>
        <strain evidence="5 6">CCFEE 5184</strain>
    </source>
</reference>
<dbReference type="Pfam" id="PF02671">
    <property type="entry name" value="PAH"/>
    <property type="match status" value="1"/>
</dbReference>
<feature type="compositionally biased region" description="Polar residues" evidence="4">
    <location>
        <begin position="729"/>
        <end position="743"/>
    </location>
</feature>
<comment type="caution">
    <text evidence="5">The sequence shown here is derived from an EMBL/GenBank/DDBJ whole genome shotgun (WGS) entry which is preliminary data.</text>
</comment>
<name>A0A4U0XDA0_9PEZI</name>
<dbReference type="OrthoDB" id="10265969at2759"/>
<dbReference type="PROSITE" id="PS51477">
    <property type="entry name" value="PAH"/>
    <property type="match status" value="1"/>
</dbReference>
<dbReference type="AlphaFoldDB" id="A0A4U0XDA0"/>
<keyword evidence="6" id="KW-1185">Reference proteome</keyword>
<organism evidence="5 6">
    <name type="scientific">Friedmanniomyces simplex</name>
    <dbReference type="NCBI Taxonomy" id="329884"/>
    <lineage>
        <taxon>Eukaryota</taxon>
        <taxon>Fungi</taxon>
        <taxon>Dikarya</taxon>
        <taxon>Ascomycota</taxon>
        <taxon>Pezizomycotina</taxon>
        <taxon>Dothideomycetes</taxon>
        <taxon>Dothideomycetidae</taxon>
        <taxon>Mycosphaerellales</taxon>
        <taxon>Teratosphaeriaceae</taxon>
        <taxon>Friedmanniomyces</taxon>
    </lineage>
</organism>
<dbReference type="STRING" id="329884.A0A4U0XDA0"/>
<feature type="region of interest" description="Disordered" evidence="4">
    <location>
        <begin position="132"/>
        <end position="157"/>
    </location>
</feature>
<sequence length="818" mass="90206">MAAHLGLREFATGFKIDGQTVEYELLRMGRNGNLETKAQFQADKKAEELQRGGDLGATVEEEVEEDVDEPCKHGHHHHHHPAAPALAPSPSLHRPAPLDLGGTAHALELAKAQSASAASPSSPIRYTMRFTPRAEKKENAPPPSSVKTPVHPPADSCAQLPAKLLAPTPQSYNESLPRIPVQDFLHHPDVRARAVYWMNRAFISDPTTKVLARDVYTAYCISFTHNMEKRVPTLTEPDLTDLVLKMFKGTSTETQVMTAAGHEAPVIRCLAWKGEPRGEDLAMNWKRLLEASVRSAQDFVLEDQPFQHNIPTEEALRKARPDALNSRAGAVADRLLARGAVLDEAQPAVLDYAFSYFDRVKAHFFDRPEVYLRFLEILRGFSNSIPGAMDSRSVVRAVSALFVDHPRLIEGFKSWFGAEDDVPSPVAEAAASVWGHLGAAGEGVDDFDEHVPMVHHYAGEVIAKGRRLWYIPEPARARLWVRMLFEPGPNQEIECASITAFYTATYHHHSSPPTKPSLTDEHLMQTIGRLYPHAEEVEVAPLKTVIYGLRPRDIPLNPTKLLQHYHKRQTQRQFARTRRQLEKLEASGEVVLRIDAPLNAFQAHLLDDALLSLPAGVPSPWLQRLRKRKQGKGAGWGDVQSGFPGVSMRLLSREMVQGWWGDEEYELLLADHKVRNVKGEEGVYRRPAPARFRCSGAAAPTASGATTTATATPTAMTAAVEHDNDVEGNDSSITVAPGTSSNGLGDGEKYAGNAGEDWGMAEGRADTPTWTETPMWTERPMWTQTPTWTDTPTDTPTWTAAAVNDGKEGEAGASNEVE</sequence>
<dbReference type="GO" id="GO:0006355">
    <property type="term" value="P:regulation of DNA-templated transcription"/>
    <property type="evidence" value="ECO:0007669"/>
    <property type="project" value="InterPro"/>
</dbReference>
<comment type="subcellular location">
    <subcellularLocation>
        <location evidence="1 3">Nucleus</location>
    </subcellularLocation>
</comment>
<dbReference type="InterPro" id="IPR036600">
    <property type="entry name" value="PAH_sf"/>
</dbReference>
<feature type="region of interest" description="Disordered" evidence="4">
    <location>
        <begin position="45"/>
        <end position="100"/>
    </location>
</feature>
<evidence type="ECO:0000256" key="2">
    <source>
        <dbReference type="ARBA" id="ARBA00023242"/>
    </source>
</evidence>
<feature type="compositionally biased region" description="Acidic residues" evidence="4">
    <location>
        <begin position="59"/>
        <end position="68"/>
    </location>
</feature>
<accession>A0A4U0XDA0</accession>
<protein>
    <recommendedName>
        <fullName evidence="7">RFX-type winged-helix domain-containing protein</fullName>
    </recommendedName>
</protein>
<feature type="region of interest" description="Disordered" evidence="4">
    <location>
        <begin position="725"/>
        <end position="818"/>
    </location>
</feature>
<gene>
    <name evidence="5" type="ORF">B0A55_07770</name>
</gene>
<dbReference type="Gene3D" id="1.20.1160.11">
    <property type="entry name" value="Paired amphipathic helix"/>
    <property type="match status" value="1"/>
</dbReference>
<proteinExistence type="predicted"/>
<keyword evidence="2 3" id="KW-0539">Nucleus</keyword>
<evidence type="ECO:0000313" key="5">
    <source>
        <dbReference type="EMBL" id="TKA73213.1"/>
    </source>
</evidence>
<evidence type="ECO:0000256" key="4">
    <source>
        <dbReference type="SAM" id="MobiDB-lite"/>
    </source>
</evidence>
<evidence type="ECO:0008006" key="7">
    <source>
        <dbReference type="Google" id="ProtNLM"/>
    </source>
</evidence>
<feature type="compositionally biased region" description="Low complexity" evidence="4">
    <location>
        <begin position="82"/>
        <end position="98"/>
    </location>
</feature>
<dbReference type="Proteomes" id="UP000309340">
    <property type="component" value="Unassembled WGS sequence"/>
</dbReference>
<dbReference type="InterPro" id="IPR003822">
    <property type="entry name" value="PAH"/>
</dbReference>
<dbReference type="SUPFAM" id="SSF47762">
    <property type="entry name" value="PAH2 domain"/>
    <property type="match status" value="1"/>
</dbReference>